<dbReference type="SUPFAM" id="SSF55785">
    <property type="entry name" value="PYP-like sensor domain (PAS domain)"/>
    <property type="match status" value="2"/>
</dbReference>
<feature type="coiled-coil region" evidence="10">
    <location>
        <begin position="553"/>
        <end position="587"/>
    </location>
</feature>
<dbReference type="Gene3D" id="3.30.565.10">
    <property type="entry name" value="Histidine kinase-like ATPase, C-terminal domain"/>
    <property type="match status" value="1"/>
</dbReference>
<keyword evidence="10" id="KW-0175">Coiled coil</keyword>
<comment type="subcellular location">
    <subcellularLocation>
        <location evidence="2">Membrane</location>
    </subcellularLocation>
</comment>
<dbReference type="SMART" id="SM00091">
    <property type="entry name" value="PAS"/>
    <property type="match status" value="2"/>
</dbReference>
<dbReference type="PROSITE" id="PS50112">
    <property type="entry name" value="PAS"/>
    <property type="match status" value="1"/>
</dbReference>
<dbReference type="PROSITE" id="PS50113">
    <property type="entry name" value="PAC"/>
    <property type="match status" value="2"/>
</dbReference>
<evidence type="ECO:0000256" key="11">
    <source>
        <dbReference type="SAM" id="Phobius"/>
    </source>
</evidence>
<dbReference type="Gene3D" id="3.40.50.2300">
    <property type="match status" value="1"/>
</dbReference>
<sequence length="960" mass="105789">MSRRILYLAMVLLAGGLLLATYLTEQINAERHAAALKADVVVRLNKVKDALESNLTSDIQLVRGLFSVIALEPGIDQSRFEQAAQPLFAGRHLLRNITVAKGSTISLIYPLHGNEKAVGKDYHDLPAQFEAFERARSSRQIVVAGPVQLVQGGVGLITRFPVYLTEPGSKEERFWGMISAVIDVDSLFSRSGLLPADQRIEIAIRGRDGKGADGDVFFGRPGVFGESPVLVEIPLPQGAWQLGAVPRGGWSAMPPHNGWLRVGFALLGVLMFGMLAWLLHMLRRVERAGSVADSARQRLAATLETTPNVAVQWYDDEGRVTYWNRASETLFGWSSVEAVGQTLDRLMLSEAECRSFADAIGRVKMTGAAIGPHEGSAHDRDGQVRWLESTLFAVPGQHSGEFVYVGMHVDITARKQAQRELADFNRDFEAFLDQATDFIYFKDAQSRFRFCSQTLAEITGHADWRDMVGKHDSEVFPADTARLYEEEEEAIFAEGKPLLNKIDPYYDAEGTRGYVSTNKWPLFDDQHRVAGIFGISRDITERIVFEDELRRHRLRLEEIVAQRTAELEEARRAAEAASRAKSNFLANMSHEIRTPLNAITGMSYLIRRGKLSPEQSGRLRQLELAGEHLLETINAILDLSKIDVGKVALEQEPLHVDRALANVAAMLSDKAEAKHLAFVVDCEAGLPSVLGDQTRLQQALLNYTSNAIKFTETGSVRLTARRASEDESGLVVLFEVTDTGIGIPADRLPGLFQAFEQADNSITRRFGGTGLGLAITHKLALLMGGDAGARSVEGQGSTFWLTAHFAKHPAADGEAERDLALLTVDSACERIRQTCPGGRVLLVEDEPINREIAVAMLDETGLRVDTASDGREALDRLVGGDYDLVLMDMQMPGMDGLTATRHMRDMEKGRDIPIVAMTANAFAEDRARCLAAGMNDFIPKPVDPVELYSVLAKWLARARH</sequence>
<dbReference type="InterPro" id="IPR035965">
    <property type="entry name" value="PAS-like_dom_sf"/>
</dbReference>
<dbReference type="SMART" id="SM01079">
    <property type="entry name" value="CHASE"/>
    <property type="match status" value="1"/>
</dbReference>
<evidence type="ECO:0000256" key="4">
    <source>
        <dbReference type="ARBA" id="ARBA00022553"/>
    </source>
</evidence>
<dbReference type="InterPro" id="IPR004358">
    <property type="entry name" value="Sig_transdc_His_kin-like_C"/>
</dbReference>
<dbReference type="PANTHER" id="PTHR45339:SF1">
    <property type="entry name" value="HYBRID SIGNAL TRANSDUCTION HISTIDINE KINASE J"/>
    <property type="match status" value="1"/>
</dbReference>
<feature type="domain" description="Histidine kinase" evidence="12">
    <location>
        <begin position="587"/>
        <end position="807"/>
    </location>
</feature>
<feature type="modified residue" description="4-aspartylphosphate" evidence="9">
    <location>
        <position position="888"/>
    </location>
</feature>
<dbReference type="EC" id="2.7.13.3" evidence="3"/>
<dbReference type="SMART" id="SM00448">
    <property type="entry name" value="REC"/>
    <property type="match status" value="1"/>
</dbReference>
<keyword evidence="7" id="KW-0902">Two-component regulatory system</keyword>
<dbReference type="Pfam" id="PF00512">
    <property type="entry name" value="HisKA"/>
    <property type="match status" value="1"/>
</dbReference>
<evidence type="ECO:0000259" key="14">
    <source>
        <dbReference type="PROSITE" id="PS50112"/>
    </source>
</evidence>
<dbReference type="CDD" id="cd00130">
    <property type="entry name" value="PAS"/>
    <property type="match status" value="1"/>
</dbReference>
<dbReference type="InterPro" id="IPR011006">
    <property type="entry name" value="CheY-like_superfamily"/>
</dbReference>
<comment type="catalytic activity">
    <reaction evidence="1">
        <text>ATP + protein L-histidine = ADP + protein N-phospho-L-histidine.</text>
        <dbReference type="EC" id="2.7.13.3"/>
    </reaction>
</comment>
<feature type="domain" description="Response regulatory" evidence="13">
    <location>
        <begin position="839"/>
        <end position="955"/>
    </location>
</feature>
<dbReference type="PRINTS" id="PR00344">
    <property type="entry name" value="BCTRLSENSOR"/>
</dbReference>
<dbReference type="SUPFAM" id="SSF55874">
    <property type="entry name" value="ATPase domain of HSP90 chaperone/DNA topoisomerase II/histidine kinase"/>
    <property type="match status" value="1"/>
</dbReference>
<dbReference type="InterPro" id="IPR001789">
    <property type="entry name" value="Sig_transdc_resp-reg_receiver"/>
</dbReference>
<dbReference type="Pfam" id="PF08448">
    <property type="entry name" value="PAS_4"/>
    <property type="match status" value="2"/>
</dbReference>
<dbReference type="InterPro" id="IPR006189">
    <property type="entry name" value="CHASE_dom"/>
</dbReference>
<dbReference type="InterPro" id="IPR003661">
    <property type="entry name" value="HisK_dim/P_dom"/>
</dbReference>
<dbReference type="Gene3D" id="1.10.287.130">
    <property type="match status" value="1"/>
</dbReference>
<evidence type="ECO:0000256" key="7">
    <source>
        <dbReference type="ARBA" id="ARBA00023012"/>
    </source>
</evidence>
<evidence type="ECO:0000313" key="17">
    <source>
        <dbReference type="EMBL" id="MCG2578216.1"/>
    </source>
</evidence>
<gene>
    <name evidence="17" type="ORF">LZ012_14565</name>
</gene>
<dbReference type="PROSITE" id="PS50839">
    <property type="entry name" value="CHASE"/>
    <property type="match status" value="1"/>
</dbReference>
<evidence type="ECO:0000256" key="2">
    <source>
        <dbReference type="ARBA" id="ARBA00004370"/>
    </source>
</evidence>
<evidence type="ECO:0000259" key="12">
    <source>
        <dbReference type="PROSITE" id="PS50109"/>
    </source>
</evidence>
<dbReference type="CDD" id="cd16922">
    <property type="entry name" value="HATPase_EvgS-ArcB-TorS-like"/>
    <property type="match status" value="1"/>
</dbReference>
<evidence type="ECO:0000259" key="15">
    <source>
        <dbReference type="PROSITE" id="PS50113"/>
    </source>
</evidence>
<protein>
    <recommendedName>
        <fullName evidence="3">histidine kinase</fullName>
        <ecNumber evidence="3">2.7.13.3</ecNumber>
    </recommendedName>
</protein>
<dbReference type="InterPro" id="IPR036097">
    <property type="entry name" value="HisK_dim/P_sf"/>
</dbReference>
<dbReference type="SMART" id="SM00388">
    <property type="entry name" value="HisKA"/>
    <property type="match status" value="1"/>
</dbReference>
<evidence type="ECO:0000259" key="13">
    <source>
        <dbReference type="PROSITE" id="PS50110"/>
    </source>
</evidence>
<organism evidence="17 18">
    <name type="scientific">Dechloromonas hankyongensis</name>
    <dbReference type="NCBI Taxonomy" id="2908002"/>
    <lineage>
        <taxon>Bacteria</taxon>
        <taxon>Pseudomonadati</taxon>
        <taxon>Pseudomonadota</taxon>
        <taxon>Betaproteobacteria</taxon>
        <taxon>Rhodocyclales</taxon>
        <taxon>Azonexaceae</taxon>
        <taxon>Dechloromonas</taxon>
    </lineage>
</organism>
<comment type="caution">
    <text evidence="17">The sequence shown here is derived from an EMBL/GenBank/DDBJ whole genome shotgun (WGS) entry which is preliminary data.</text>
</comment>
<name>A0ABS9K4Z2_9RHOO</name>
<dbReference type="InterPro" id="IPR003594">
    <property type="entry name" value="HATPase_dom"/>
</dbReference>
<feature type="transmembrane region" description="Helical" evidence="11">
    <location>
        <begin position="259"/>
        <end position="279"/>
    </location>
</feature>
<keyword evidence="4 9" id="KW-0597">Phosphoprotein</keyword>
<evidence type="ECO:0000256" key="10">
    <source>
        <dbReference type="SAM" id="Coils"/>
    </source>
</evidence>
<dbReference type="Proteomes" id="UP001165384">
    <property type="component" value="Unassembled WGS sequence"/>
</dbReference>
<evidence type="ECO:0000256" key="6">
    <source>
        <dbReference type="ARBA" id="ARBA00022989"/>
    </source>
</evidence>
<dbReference type="InterPro" id="IPR042240">
    <property type="entry name" value="CHASE_sf"/>
</dbReference>
<dbReference type="InterPro" id="IPR000700">
    <property type="entry name" value="PAS-assoc_C"/>
</dbReference>
<proteinExistence type="predicted"/>
<dbReference type="CDD" id="cd00082">
    <property type="entry name" value="HisKA"/>
    <property type="match status" value="1"/>
</dbReference>
<dbReference type="Gene3D" id="3.30.450.350">
    <property type="entry name" value="CHASE domain"/>
    <property type="match status" value="1"/>
</dbReference>
<dbReference type="InterPro" id="IPR005467">
    <property type="entry name" value="His_kinase_dom"/>
</dbReference>
<reference evidence="17" key="1">
    <citation type="submission" date="2022-01" db="EMBL/GenBank/DDBJ databases">
        <authorList>
            <person name="Jo J.-H."/>
            <person name="Im W.-T."/>
        </authorList>
    </citation>
    <scope>NUCLEOTIDE SEQUENCE</scope>
    <source>
        <strain evidence="17">XY25</strain>
    </source>
</reference>
<dbReference type="PROSITE" id="PS50110">
    <property type="entry name" value="RESPONSE_REGULATORY"/>
    <property type="match status" value="1"/>
</dbReference>
<feature type="domain" description="PAC" evidence="15">
    <location>
        <begin position="371"/>
        <end position="423"/>
    </location>
</feature>
<dbReference type="Gene3D" id="3.30.450.20">
    <property type="entry name" value="PAS domain"/>
    <property type="match status" value="2"/>
</dbReference>
<dbReference type="Pfam" id="PF00072">
    <property type="entry name" value="Response_reg"/>
    <property type="match status" value="1"/>
</dbReference>
<keyword evidence="6 11" id="KW-1133">Transmembrane helix</keyword>
<dbReference type="EMBL" id="JAKLTN010000002">
    <property type="protein sequence ID" value="MCG2578216.1"/>
    <property type="molecule type" value="Genomic_DNA"/>
</dbReference>
<evidence type="ECO:0000256" key="9">
    <source>
        <dbReference type="PROSITE-ProRule" id="PRU00169"/>
    </source>
</evidence>
<feature type="domain" description="PAC" evidence="15">
    <location>
        <begin position="496"/>
        <end position="551"/>
    </location>
</feature>
<dbReference type="SUPFAM" id="SSF47384">
    <property type="entry name" value="Homodimeric domain of signal transducing histidine kinase"/>
    <property type="match status" value="1"/>
</dbReference>
<keyword evidence="8 11" id="KW-0472">Membrane</keyword>
<evidence type="ECO:0000259" key="16">
    <source>
        <dbReference type="PROSITE" id="PS50839"/>
    </source>
</evidence>
<keyword evidence="18" id="KW-1185">Reference proteome</keyword>
<dbReference type="SMART" id="SM00086">
    <property type="entry name" value="PAC"/>
    <property type="match status" value="2"/>
</dbReference>
<evidence type="ECO:0000256" key="8">
    <source>
        <dbReference type="ARBA" id="ARBA00023136"/>
    </source>
</evidence>
<evidence type="ECO:0000256" key="5">
    <source>
        <dbReference type="ARBA" id="ARBA00022692"/>
    </source>
</evidence>
<dbReference type="InterPro" id="IPR036890">
    <property type="entry name" value="HATPase_C_sf"/>
</dbReference>
<feature type="domain" description="PAS" evidence="14">
    <location>
        <begin position="295"/>
        <end position="343"/>
    </location>
</feature>
<dbReference type="Pfam" id="PF02518">
    <property type="entry name" value="HATPase_c"/>
    <property type="match status" value="1"/>
</dbReference>
<dbReference type="SMART" id="SM00387">
    <property type="entry name" value="HATPase_c"/>
    <property type="match status" value="1"/>
</dbReference>
<evidence type="ECO:0000256" key="1">
    <source>
        <dbReference type="ARBA" id="ARBA00000085"/>
    </source>
</evidence>
<evidence type="ECO:0000313" key="18">
    <source>
        <dbReference type="Proteomes" id="UP001165384"/>
    </source>
</evidence>
<evidence type="ECO:0000256" key="3">
    <source>
        <dbReference type="ARBA" id="ARBA00012438"/>
    </source>
</evidence>
<dbReference type="InterPro" id="IPR013656">
    <property type="entry name" value="PAS_4"/>
</dbReference>
<dbReference type="CDD" id="cd17546">
    <property type="entry name" value="REC_hyHK_CKI1_RcsC-like"/>
    <property type="match status" value="1"/>
</dbReference>
<dbReference type="InterPro" id="IPR001610">
    <property type="entry name" value="PAC"/>
</dbReference>
<dbReference type="RefSeq" id="WP_275711549.1">
    <property type="nucleotide sequence ID" value="NZ_JAKLTN010000002.1"/>
</dbReference>
<dbReference type="PANTHER" id="PTHR45339">
    <property type="entry name" value="HYBRID SIGNAL TRANSDUCTION HISTIDINE KINASE J"/>
    <property type="match status" value="1"/>
</dbReference>
<feature type="domain" description="CHASE" evidence="16">
    <location>
        <begin position="105"/>
        <end position="243"/>
    </location>
</feature>
<dbReference type="Pfam" id="PF03924">
    <property type="entry name" value="CHASE"/>
    <property type="match status" value="1"/>
</dbReference>
<dbReference type="PROSITE" id="PS50109">
    <property type="entry name" value="HIS_KIN"/>
    <property type="match status" value="1"/>
</dbReference>
<dbReference type="InterPro" id="IPR000014">
    <property type="entry name" value="PAS"/>
</dbReference>
<keyword evidence="5 11" id="KW-0812">Transmembrane</keyword>
<dbReference type="NCBIfam" id="TIGR00229">
    <property type="entry name" value="sensory_box"/>
    <property type="match status" value="2"/>
</dbReference>
<dbReference type="SUPFAM" id="SSF52172">
    <property type="entry name" value="CheY-like"/>
    <property type="match status" value="1"/>
</dbReference>
<accession>A0ABS9K4Z2</accession>